<evidence type="ECO:0000313" key="2">
    <source>
        <dbReference type="EMBL" id="QDZ22371.1"/>
    </source>
</evidence>
<accession>A0A5B8MPV3</accession>
<sequence length="295" mass="32374">MRPGCGVFVLDTSPWSGVRDQRLNIGGREGVETRLASEVVSMKLLCSSWMPQRVGVVHMGASNASWGLEPTTHWRSTDDPGLVEENPALELGLLHRYGASSEPGPPPGAPDPRRISRALRLGLEALRAQDGWKQITVLLCSPLPGLGETEADLLAVLRELRENGVETDFVLHPSVYSPSFDQILKLQQESPTPSPESSGDEGGDRVDRIRSADGDVETLSSVFGLDLRNNLVQQNFVKTLALYGDQYFSGVSERANLLTNWSMCFPEFDPTQSMPHVVQMYPWLGTLSEPPPPEN</sequence>
<dbReference type="EMBL" id="CP031040">
    <property type="protein sequence ID" value="QDZ22371.1"/>
    <property type="molecule type" value="Genomic_DNA"/>
</dbReference>
<organism evidence="2 3">
    <name type="scientific">Chloropicon primus</name>
    <dbReference type="NCBI Taxonomy" id="1764295"/>
    <lineage>
        <taxon>Eukaryota</taxon>
        <taxon>Viridiplantae</taxon>
        <taxon>Chlorophyta</taxon>
        <taxon>Chloropicophyceae</taxon>
        <taxon>Chloropicales</taxon>
        <taxon>Chloropicaceae</taxon>
        <taxon>Chloropicon</taxon>
    </lineage>
</organism>
<feature type="region of interest" description="Disordered" evidence="1">
    <location>
        <begin position="187"/>
        <end position="208"/>
    </location>
</feature>
<reference evidence="2 3" key="1">
    <citation type="submission" date="2018-07" db="EMBL/GenBank/DDBJ databases">
        <title>The complete nuclear genome of the prasinophyte Chloropicon primus (CCMP1205).</title>
        <authorList>
            <person name="Pombert J.-F."/>
            <person name="Otis C."/>
            <person name="Turmel M."/>
            <person name="Lemieux C."/>
        </authorList>
    </citation>
    <scope>NUCLEOTIDE SEQUENCE [LARGE SCALE GENOMIC DNA]</scope>
    <source>
        <strain evidence="2 3">CCMP1205</strain>
    </source>
</reference>
<dbReference type="AlphaFoldDB" id="A0A5B8MPV3"/>
<dbReference type="Proteomes" id="UP000316726">
    <property type="component" value="Chromosome 7"/>
</dbReference>
<proteinExistence type="predicted"/>
<keyword evidence="3" id="KW-1185">Reference proteome</keyword>
<name>A0A5B8MPV3_9CHLO</name>
<evidence type="ECO:0000256" key="1">
    <source>
        <dbReference type="SAM" id="MobiDB-lite"/>
    </source>
</evidence>
<evidence type="ECO:0000313" key="3">
    <source>
        <dbReference type="Proteomes" id="UP000316726"/>
    </source>
</evidence>
<gene>
    <name evidence="2" type="ORF">A3770_07p48890</name>
</gene>
<protein>
    <submittedName>
        <fullName evidence="2">Uncharacterized protein</fullName>
    </submittedName>
</protein>